<feature type="chain" id="PRO_5002779620" description="Phytase-like domain-containing protein" evidence="2">
    <location>
        <begin position="30"/>
        <end position="504"/>
    </location>
</feature>
<gene>
    <name evidence="4" type="ordered locus">Bphy_1211</name>
</gene>
<dbReference type="eggNOG" id="COG4222">
    <property type="taxonomic scope" value="Bacteria"/>
</dbReference>
<dbReference type="PANTHER" id="PTHR37957">
    <property type="entry name" value="BLR7070 PROTEIN"/>
    <property type="match status" value="1"/>
</dbReference>
<name>B2JHQ3_PARP8</name>
<keyword evidence="2" id="KW-0732">Signal</keyword>
<sequence length="504" mass="53733" precursor="true">MLRSSLVSRTVIGAVASLAALAAVPAAHATVELIAIGKLDGNLSDRSKETAGTLENGVPGNLLGGLGSGIGYAGCHTFVAVPDRGPNAVSYNKAIDDTASYINRFHTLRLRLKDAPKGSALPFTLTPKLIDTTLLHTSDRLVYGSGSAYNVPNGAPKLNRDNHTNYFTGRSDNFDPTHLSTSTLDARFDPESIRVANDGDSVFISDEYGPYVYRFGRKSGRRIATYKLPDTFAVATLSPAGDTEISVNTSGRVANKGMEGLAISPDGTTLFGAMQSPLIQDGGTNARYTRIVKIDLRTGRTTQYAYALTNIGSASKPKYPTVSDVLAINDHELLVDERDGKGLGDNSTAVFKQLNRIDLTGAQDVGQASGESGLAPFAVKKTLFLDIVAALTANGYSANDIPAKIEGIAFGPDVTLNGVRKHTLYVANDNDFIGNVTDTSHPSGIANPNLFFVFAIDASDLPDYVAQRLPGVSKNDREYDHDSVCGRGDDDDQDHDHERDDHGH</sequence>
<dbReference type="PANTHER" id="PTHR37957:SF1">
    <property type="entry name" value="PHYTASE-LIKE DOMAIN-CONTAINING PROTEIN"/>
    <property type="match status" value="1"/>
</dbReference>
<dbReference type="InterPro" id="IPR027372">
    <property type="entry name" value="Phytase-like_dom"/>
</dbReference>
<accession>B2JHQ3</accession>
<dbReference type="Pfam" id="PF13449">
    <property type="entry name" value="Phytase-like"/>
    <property type="match status" value="1"/>
</dbReference>
<feature type="signal peptide" evidence="2">
    <location>
        <begin position="1"/>
        <end position="29"/>
    </location>
</feature>
<dbReference type="KEGG" id="bph:Bphy_1211"/>
<organism evidence="4 5">
    <name type="scientific">Paraburkholderia phymatum (strain DSM 17167 / CIP 108236 / LMG 21445 / STM815)</name>
    <name type="common">Burkholderia phymatum</name>
    <dbReference type="NCBI Taxonomy" id="391038"/>
    <lineage>
        <taxon>Bacteria</taxon>
        <taxon>Pseudomonadati</taxon>
        <taxon>Pseudomonadota</taxon>
        <taxon>Betaproteobacteria</taxon>
        <taxon>Burkholderiales</taxon>
        <taxon>Burkholderiaceae</taxon>
        <taxon>Paraburkholderia</taxon>
    </lineage>
</organism>
<dbReference type="RefSeq" id="WP_012400609.1">
    <property type="nucleotide sequence ID" value="NC_010622.1"/>
</dbReference>
<dbReference type="STRING" id="391038.Bphy_1211"/>
<evidence type="ECO:0000313" key="5">
    <source>
        <dbReference type="Proteomes" id="UP000001192"/>
    </source>
</evidence>
<keyword evidence="5" id="KW-1185">Reference proteome</keyword>
<dbReference type="HOGENOM" id="CLU_582416_0_0_4"/>
<proteinExistence type="predicted"/>
<dbReference type="Proteomes" id="UP000001192">
    <property type="component" value="Chromosome 1"/>
</dbReference>
<evidence type="ECO:0000259" key="3">
    <source>
        <dbReference type="Pfam" id="PF13449"/>
    </source>
</evidence>
<feature type="domain" description="Phytase-like" evidence="3">
    <location>
        <begin position="63"/>
        <end position="432"/>
    </location>
</feature>
<reference evidence="5" key="1">
    <citation type="journal article" date="2014" name="Stand. Genomic Sci.">
        <title>Complete genome sequence of Burkholderia phymatum STM815(T), a broad host range and efficient nitrogen-fixing symbiont of Mimosa species.</title>
        <authorList>
            <person name="Moulin L."/>
            <person name="Klonowska A."/>
            <person name="Caroline B."/>
            <person name="Booth K."/>
            <person name="Vriezen J.A."/>
            <person name="Melkonian R."/>
            <person name="James E.K."/>
            <person name="Young J.P."/>
            <person name="Bena G."/>
            <person name="Hauser L."/>
            <person name="Land M."/>
            <person name="Kyrpides N."/>
            <person name="Bruce D."/>
            <person name="Chain P."/>
            <person name="Copeland A."/>
            <person name="Pitluck S."/>
            <person name="Woyke T."/>
            <person name="Lizotte-Waniewski M."/>
            <person name="Bristow J."/>
            <person name="Riley M."/>
        </authorList>
    </citation>
    <scope>NUCLEOTIDE SEQUENCE [LARGE SCALE GENOMIC DNA]</scope>
    <source>
        <strain evidence="5">DSM 17167 / CIP 108236 / LMG 21445 / STM815</strain>
    </source>
</reference>
<evidence type="ECO:0000256" key="1">
    <source>
        <dbReference type="SAM" id="MobiDB-lite"/>
    </source>
</evidence>
<dbReference type="EMBL" id="CP001043">
    <property type="protein sequence ID" value="ACC70395.1"/>
    <property type="molecule type" value="Genomic_DNA"/>
</dbReference>
<protein>
    <recommendedName>
        <fullName evidence="3">Phytase-like domain-containing protein</fullName>
    </recommendedName>
</protein>
<evidence type="ECO:0000256" key="2">
    <source>
        <dbReference type="SAM" id="SignalP"/>
    </source>
</evidence>
<evidence type="ECO:0000313" key="4">
    <source>
        <dbReference type="EMBL" id="ACC70395.1"/>
    </source>
</evidence>
<feature type="region of interest" description="Disordered" evidence="1">
    <location>
        <begin position="475"/>
        <end position="504"/>
    </location>
</feature>
<dbReference type="SUPFAM" id="SSF75011">
    <property type="entry name" value="3-carboxy-cis,cis-mucoante lactonizing enzyme"/>
    <property type="match status" value="1"/>
</dbReference>
<dbReference type="AlphaFoldDB" id="B2JHQ3"/>